<evidence type="ECO:0000313" key="3">
    <source>
        <dbReference type="Proteomes" id="UP000281553"/>
    </source>
</evidence>
<dbReference type="OrthoDB" id="423807at2759"/>
<reference evidence="2 3" key="1">
    <citation type="submission" date="2018-11" db="EMBL/GenBank/DDBJ databases">
        <authorList>
            <consortium name="Pathogen Informatics"/>
        </authorList>
    </citation>
    <scope>NUCLEOTIDE SEQUENCE [LARGE SCALE GENOMIC DNA]</scope>
</reference>
<dbReference type="PANTHER" id="PTHR31102">
    <property type="match status" value="1"/>
</dbReference>
<gene>
    <name evidence="2" type="ORF">DILT_LOCUS8640</name>
</gene>
<comment type="similarity">
    <text evidence="1">Belongs to the monovalent cation:proton antiporter 1 (CPA1) transporter (TC 2.A.36) family.</text>
</comment>
<accession>A0A3P7NVB3</accession>
<dbReference type="Proteomes" id="UP000281553">
    <property type="component" value="Unassembled WGS sequence"/>
</dbReference>
<name>A0A3P7NVB3_DIBLA</name>
<dbReference type="InterPro" id="IPR051843">
    <property type="entry name" value="CPA1_transporter"/>
</dbReference>
<sequence length="129" mass="14167">MEAEFIGFFKEKAKQPSKRSVSEILMFLVKKNCWTGKSYVLLSPLAVTYDHLYRGLGIAAICSALGIRLIASFLAVTPSRLTYKERVFVALAWMPKATVQAAIGPLALDAARKTGDPYLIDLGEQVRSG</sequence>
<dbReference type="PANTHER" id="PTHR31102:SF1">
    <property type="entry name" value="CATION_H+ EXCHANGER DOMAIN-CONTAINING PROTEIN"/>
    <property type="match status" value="1"/>
</dbReference>
<keyword evidence="3" id="KW-1185">Reference proteome</keyword>
<dbReference type="GO" id="GO:0098662">
    <property type="term" value="P:inorganic cation transmembrane transport"/>
    <property type="evidence" value="ECO:0007669"/>
    <property type="project" value="TreeGrafter"/>
</dbReference>
<dbReference type="EMBL" id="UYRU01054803">
    <property type="protein sequence ID" value="VDN12809.1"/>
    <property type="molecule type" value="Genomic_DNA"/>
</dbReference>
<proteinExistence type="inferred from homology"/>
<organism evidence="2 3">
    <name type="scientific">Dibothriocephalus latus</name>
    <name type="common">Fish tapeworm</name>
    <name type="synonym">Diphyllobothrium latum</name>
    <dbReference type="NCBI Taxonomy" id="60516"/>
    <lineage>
        <taxon>Eukaryota</taxon>
        <taxon>Metazoa</taxon>
        <taxon>Spiralia</taxon>
        <taxon>Lophotrochozoa</taxon>
        <taxon>Platyhelminthes</taxon>
        <taxon>Cestoda</taxon>
        <taxon>Eucestoda</taxon>
        <taxon>Diphyllobothriidea</taxon>
        <taxon>Diphyllobothriidae</taxon>
        <taxon>Dibothriocephalus</taxon>
    </lineage>
</organism>
<dbReference type="AlphaFoldDB" id="A0A3P7NVB3"/>
<evidence type="ECO:0000256" key="1">
    <source>
        <dbReference type="ARBA" id="ARBA00007367"/>
    </source>
</evidence>
<protein>
    <submittedName>
        <fullName evidence="2">Uncharacterized protein</fullName>
    </submittedName>
</protein>
<evidence type="ECO:0000313" key="2">
    <source>
        <dbReference type="EMBL" id="VDN12809.1"/>
    </source>
</evidence>